<reference evidence="2" key="1">
    <citation type="journal article" date="2023" name="DNA Res.">
        <title>Chromosome-level genome assembly of Phrynocephalus forsythii using third-generation DNA sequencing and Hi-C analysis.</title>
        <authorList>
            <person name="Qi Y."/>
            <person name="Zhao W."/>
            <person name="Zhao Y."/>
            <person name="Niu C."/>
            <person name="Cao S."/>
            <person name="Zhang Y."/>
        </authorList>
    </citation>
    <scope>NUCLEOTIDE SEQUENCE</scope>
    <source>
        <tissue evidence="2">Muscle</tissue>
    </source>
</reference>
<feature type="region of interest" description="Disordered" evidence="1">
    <location>
        <begin position="7"/>
        <end position="48"/>
    </location>
</feature>
<proteinExistence type="predicted"/>
<evidence type="ECO:0000256" key="1">
    <source>
        <dbReference type="SAM" id="MobiDB-lite"/>
    </source>
</evidence>
<name>A0A9Q1B2Q8_9SAUR</name>
<evidence type="ECO:0000313" key="2">
    <source>
        <dbReference type="EMBL" id="KAJ7331846.1"/>
    </source>
</evidence>
<dbReference type="Proteomes" id="UP001142489">
    <property type="component" value="Unassembled WGS sequence"/>
</dbReference>
<feature type="compositionally biased region" description="Polar residues" evidence="1">
    <location>
        <begin position="8"/>
        <end position="23"/>
    </location>
</feature>
<organism evidence="2 3">
    <name type="scientific">Phrynocephalus forsythii</name>
    <dbReference type="NCBI Taxonomy" id="171643"/>
    <lineage>
        <taxon>Eukaryota</taxon>
        <taxon>Metazoa</taxon>
        <taxon>Chordata</taxon>
        <taxon>Craniata</taxon>
        <taxon>Vertebrata</taxon>
        <taxon>Euteleostomi</taxon>
        <taxon>Lepidosauria</taxon>
        <taxon>Squamata</taxon>
        <taxon>Bifurcata</taxon>
        <taxon>Unidentata</taxon>
        <taxon>Episquamata</taxon>
        <taxon>Toxicofera</taxon>
        <taxon>Iguania</taxon>
        <taxon>Acrodonta</taxon>
        <taxon>Agamidae</taxon>
        <taxon>Agaminae</taxon>
        <taxon>Phrynocephalus</taxon>
    </lineage>
</organism>
<sequence length="100" mass="11084">MVIHWLLSGSSPETNNACSLSPKNRSDRPISFRPHSEKDNLPPACRPHPTPPHPTLVSCLVSFNPGYICGFPCILLPPLGIRHKENTGLYIPKSVLCVMW</sequence>
<evidence type="ECO:0000313" key="3">
    <source>
        <dbReference type="Proteomes" id="UP001142489"/>
    </source>
</evidence>
<protein>
    <submittedName>
        <fullName evidence="2">Uncharacterized protein</fullName>
    </submittedName>
</protein>
<feature type="compositionally biased region" description="Basic and acidic residues" evidence="1">
    <location>
        <begin position="24"/>
        <end position="40"/>
    </location>
</feature>
<keyword evidence="3" id="KW-1185">Reference proteome</keyword>
<dbReference type="AlphaFoldDB" id="A0A9Q1B2Q8"/>
<gene>
    <name evidence="2" type="ORF">JRQ81_014026</name>
</gene>
<accession>A0A9Q1B2Q8</accession>
<comment type="caution">
    <text evidence="2">The sequence shown here is derived from an EMBL/GenBank/DDBJ whole genome shotgun (WGS) entry which is preliminary data.</text>
</comment>
<dbReference type="EMBL" id="JAPFRF010000005">
    <property type="protein sequence ID" value="KAJ7331846.1"/>
    <property type="molecule type" value="Genomic_DNA"/>
</dbReference>